<reference evidence="1" key="1">
    <citation type="submission" date="2020-04" db="EMBL/GenBank/DDBJ databases">
        <authorList>
            <person name="Zhang T."/>
        </authorList>
    </citation>
    <scope>NUCLEOTIDE SEQUENCE</scope>
    <source>
        <strain evidence="1">HKST-UBA11</strain>
    </source>
</reference>
<comment type="caution">
    <text evidence="1">The sequence shown here is derived from an EMBL/GenBank/DDBJ whole genome shotgun (WGS) entry which is preliminary data.</text>
</comment>
<protein>
    <submittedName>
        <fullName evidence="1">Uncharacterized protein</fullName>
    </submittedName>
</protein>
<proteinExistence type="predicted"/>
<dbReference type="AlphaFoldDB" id="A0A955RK90"/>
<accession>A0A955RK90</accession>
<evidence type="ECO:0000313" key="2">
    <source>
        <dbReference type="Proteomes" id="UP000754563"/>
    </source>
</evidence>
<dbReference type="EMBL" id="JAGQLH010000007">
    <property type="protein sequence ID" value="MCA9385197.1"/>
    <property type="molecule type" value="Genomic_DNA"/>
</dbReference>
<sequence>MGAEVSQILEPELIQERSIEIENFPRTFEGQHEHLKQPFSKIEFLSRLGESIADLMGVIIPEYPDSHTHVSSLVCHVGEETNVWELTNPGMEVPIVADEYRYLLLTRKLLDSGIKIHLFKQALYKGDFDIHQVEKILREGNKDKIAEIPGLKDIDIDKIPYILSEEAHKEDREYVLSTLGDVLTPAIINSLNHALSLEGKQTPVGIEKYDLVPDYKEIVINGVPYTVRYRIDKERSNGNHTGKAYLKHKLILTSSEPKGENSKKENVIILNMDDSKLFEIIRALYPDEWSYKKNRLDLAYMELDGEADKLVVTLPNGLRLLITASNHLAINLQILPQSPHNPTNQQNYRVEIETGTDTDPEYVKTIIEVIKKHLTQGLTHLSHK</sequence>
<gene>
    <name evidence="1" type="ORF">KC717_00955</name>
</gene>
<dbReference type="Proteomes" id="UP000754563">
    <property type="component" value="Unassembled WGS sequence"/>
</dbReference>
<organism evidence="1 2">
    <name type="scientific">Candidatus Dojkabacteria bacterium</name>
    <dbReference type="NCBI Taxonomy" id="2099670"/>
    <lineage>
        <taxon>Bacteria</taxon>
        <taxon>Candidatus Dojkabacteria</taxon>
    </lineage>
</organism>
<evidence type="ECO:0000313" key="1">
    <source>
        <dbReference type="EMBL" id="MCA9385197.1"/>
    </source>
</evidence>
<reference evidence="1" key="2">
    <citation type="journal article" date="2021" name="Microbiome">
        <title>Successional dynamics and alternative stable states in a saline activated sludge microbial community over 9 years.</title>
        <authorList>
            <person name="Wang Y."/>
            <person name="Ye J."/>
            <person name="Ju F."/>
            <person name="Liu L."/>
            <person name="Boyd J.A."/>
            <person name="Deng Y."/>
            <person name="Parks D.H."/>
            <person name="Jiang X."/>
            <person name="Yin X."/>
            <person name="Woodcroft B.J."/>
            <person name="Tyson G.W."/>
            <person name="Hugenholtz P."/>
            <person name="Polz M.F."/>
            <person name="Zhang T."/>
        </authorList>
    </citation>
    <scope>NUCLEOTIDE SEQUENCE</scope>
    <source>
        <strain evidence="1">HKST-UBA11</strain>
    </source>
</reference>
<name>A0A955RK90_9BACT</name>